<dbReference type="InterPro" id="IPR016024">
    <property type="entry name" value="ARM-type_fold"/>
</dbReference>
<dbReference type="SUPFAM" id="SSF48371">
    <property type="entry name" value="ARM repeat"/>
    <property type="match status" value="1"/>
</dbReference>
<evidence type="ECO:0000256" key="1">
    <source>
        <dbReference type="SAM" id="MobiDB-lite"/>
    </source>
</evidence>
<organism evidence="2 3">
    <name type="scientific">Effrenium voratum</name>
    <dbReference type="NCBI Taxonomy" id="2562239"/>
    <lineage>
        <taxon>Eukaryota</taxon>
        <taxon>Sar</taxon>
        <taxon>Alveolata</taxon>
        <taxon>Dinophyceae</taxon>
        <taxon>Suessiales</taxon>
        <taxon>Symbiodiniaceae</taxon>
        <taxon>Effrenium</taxon>
    </lineage>
</organism>
<name>A0AA36NC24_9DINO</name>
<comment type="caution">
    <text evidence="2">The sequence shown here is derived from an EMBL/GenBank/DDBJ whole genome shotgun (WGS) entry which is preliminary data.</text>
</comment>
<sequence length="274" mass="28785">MAGTLKAAGSGTLEDGSRRKDAEQALQRLKCEVPREECLGACQLLESTSLRSRTCQQRLLELSAPEVLVATMKTHLADAELQIVLCRILQHLASLSNASARNLEAAGACRAFKAAIEAHPSQAAVHQAACQALELVALGAQEDQNVSSGLGGLGSFETLASAAVQDGLVETLIGSLKRFRADGHVQQACLAALQALQSGQSGQSGQSSGSVSEAVAKAGGIAAIIGALADHRDNAQLQYWGQVVLAALCHDNLELRADAQRKCHWQKIEIDFDA</sequence>
<dbReference type="InterPro" id="IPR011989">
    <property type="entry name" value="ARM-like"/>
</dbReference>
<dbReference type="Gene3D" id="1.25.10.10">
    <property type="entry name" value="Leucine-rich Repeat Variant"/>
    <property type="match status" value="1"/>
</dbReference>
<accession>A0AA36NC24</accession>
<protein>
    <submittedName>
        <fullName evidence="2">Uncharacterized protein</fullName>
    </submittedName>
</protein>
<gene>
    <name evidence="2" type="ORF">EVOR1521_LOCUS20987</name>
</gene>
<dbReference type="AlphaFoldDB" id="A0AA36NC24"/>
<dbReference type="Proteomes" id="UP001178507">
    <property type="component" value="Unassembled WGS sequence"/>
</dbReference>
<proteinExistence type="predicted"/>
<reference evidence="2" key="1">
    <citation type="submission" date="2023-08" db="EMBL/GenBank/DDBJ databases">
        <authorList>
            <person name="Chen Y."/>
            <person name="Shah S."/>
            <person name="Dougan E. K."/>
            <person name="Thang M."/>
            <person name="Chan C."/>
        </authorList>
    </citation>
    <scope>NUCLEOTIDE SEQUENCE</scope>
</reference>
<keyword evidence="3" id="KW-1185">Reference proteome</keyword>
<feature type="region of interest" description="Disordered" evidence="1">
    <location>
        <begin position="1"/>
        <end position="20"/>
    </location>
</feature>
<dbReference type="EMBL" id="CAUJNA010003245">
    <property type="protein sequence ID" value="CAJ1396848.1"/>
    <property type="molecule type" value="Genomic_DNA"/>
</dbReference>
<evidence type="ECO:0000313" key="2">
    <source>
        <dbReference type="EMBL" id="CAJ1396848.1"/>
    </source>
</evidence>
<evidence type="ECO:0000313" key="3">
    <source>
        <dbReference type="Proteomes" id="UP001178507"/>
    </source>
</evidence>